<accession>A0A5C2SIF4</accession>
<dbReference type="Gene3D" id="3.40.50.1820">
    <property type="entry name" value="alpha/beta hydrolase"/>
    <property type="match status" value="1"/>
</dbReference>
<comment type="similarity">
    <text evidence="1">Belongs to the peptidase S33 family.</text>
</comment>
<evidence type="ECO:0000256" key="1">
    <source>
        <dbReference type="ARBA" id="ARBA00010088"/>
    </source>
</evidence>
<keyword evidence="2 5" id="KW-0378">Hydrolase</keyword>
<feature type="domain" description="AB hydrolase-1" evidence="3">
    <location>
        <begin position="47"/>
        <end position="203"/>
    </location>
</feature>
<dbReference type="AlphaFoldDB" id="A0A5C2SIF4"/>
<dbReference type="Proteomes" id="UP000313359">
    <property type="component" value="Unassembled WGS sequence"/>
</dbReference>
<dbReference type="SUPFAM" id="SSF53474">
    <property type="entry name" value="alpha/beta-Hydrolases"/>
    <property type="match status" value="1"/>
</dbReference>
<name>A0A5C2SIF4_9APHY</name>
<dbReference type="Pfam" id="PF00561">
    <property type="entry name" value="Abhydrolase_1"/>
    <property type="match status" value="1"/>
</dbReference>
<evidence type="ECO:0000259" key="4">
    <source>
        <dbReference type="Pfam" id="PF08386"/>
    </source>
</evidence>
<dbReference type="Pfam" id="PF08386">
    <property type="entry name" value="Abhydrolase_4"/>
    <property type="match status" value="1"/>
</dbReference>
<evidence type="ECO:0000256" key="2">
    <source>
        <dbReference type="ARBA" id="ARBA00022801"/>
    </source>
</evidence>
<feature type="domain" description="Peptidase S33 tripeptidyl aminopeptidase-like C-terminal" evidence="4">
    <location>
        <begin position="374"/>
        <end position="481"/>
    </location>
</feature>
<dbReference type="InterPro" id="IPR013595">
    <property type="entry name" value="Pept_S33_TAP-like_C"/>
</dbReference>
<dbReference type="OrthoDB" id="425534at2759"/>
<dbReference type="PANTHER" id="PTHR43248">
    <property type="entry name" value="2-SUCCINYL-6-HYDROXY-2,4-CYCLOHEXADIENE-1-CARBOXYLATE SYNTHASE"/>
    <property type="match status" value="1"/>
</dbReference>
<dbReference type="InterPro" id="IPR029058">
    <property type="entry name" value="AB_hydrolase_fold"/>
</dbReference>
<dbReference type="InterPro" id="IPR000073">
    <property type="entry name" value="AB_hydrolase_1"/>
</dbReference>
<dbReference type="STRING" id="1328759.A0A5C2SIF4"/>
<keyword evidence="6" id="KW-1185">Reference proteome</keyword>
<evidence type="ECO:0000313" key="6">
    <source>
        <dbReference type="Proteomes" id="UP000313359"/>
    </source>
</evidence>
<dbReference type="EMBL" id="ML122256">
    <property type="protein sequence ID" value="RPD63532.1"/>
    <property type="molecule type" value="Genomic_DNA"/>
</dbReference>
<evidence type="ECO:0000259" key="3">
    <source>
        <dbReference type="Pfam" id="PF00561"/>
    </source>
</evidence>
<proteinExistence type="inferred from homology"/>
<feature type="non-terminal residue" evidence="5">
    <location>
        <position position="1"/>
    </location>
</feature>
<protein>
    <submittedName>
        <fullName evidence="5">Alpha/beta-hydrolase</fullName>
    </submittedName>
</protein>
<reference evidence="5" key="1">
    <citation type="journal article" date="2018" name="Genome Biol. Evol.">
        <title>Genomics and development of Lentinus tigrinus, a white-rot wood-decaying mushroom with dimorphic fruiting bodies.</title>
        <authorList>
            <person name="Wu B."/>
            <person name="Xu Z."/>
            <person name="Knudson A."/>
            <person name="Carlson A."/>
            <person name="Chen N."/>
            <person name="Kovaka S."/>
            <person name="LaButti K."/>
            <person name="Lipzen A."/>
            <person name="Pennachio C."/>
            <person name="Riley R."/>
            <person name="Schakwitz W."/>
            <person name="Umezawa K."/>
            <person name="Ohm R.A."/>
            <person name="Grigoriev I.V."/>
            <person name="Nagy L.G."/>
            <person name="Gibbons J."/>
            <person name="Hibbett D."/>
        </authorList>
    </citation>
    <scope>NUCLEOTIDE SEQUENCE [LARGE SCALE GENOMIC DNA]</scope>
    <source>
        <strain evidence="5">ALCF2SS1-6</strain>
    </source>
</reference>
<dbReference type="PANTHER" id="PTHR43248:SF25">
    <property type="entry name" value="AB HYDROLASE-1 DOMAIN-CONTAINING PROTEIN-RELATED"/>
    <property type="match status" value="1"/>
</dbReference>
<organism evidence="5 6">
    <name type="scientific">Lentinus tigrinus ALCF2SS1-6</name>
    <dbReference type="NCBI Taxonomy" id="1328759"/>
    <lineage>
        <taxon>Eukaryota</taxon>
        <taxon>Fungi</taxon>
        <taxon>Dikarya</taxon>
        <taxon>Basidiomycota</taxon>
        <taxon>Agaricomycotina</taxon>
        <taxon>Agaricomycetes</taxon>
        <taxon>Polyporales</taxon>
        <taxon>Polyporaceae</taxon>
        <taxon>Lentinus</taxon>
    </lineage>
</organism>
<dbReference type="GO" id="GO:0016787">
    <property type="term" value="F:hydrolase activity"/>
    <property type="evidence" value="ECO:0007669"/>
    <property type="project" value="UniProtKB-KW"/>
</dbReference>
<evidence type="ECO:0000313" key="5">
    <source>
        <dbReference type="EMBL" id="RPD63532.1"/>
    </source>
</evidence>
<gene>
    <name evidence="5" type="ORF">L227DRAFT_497034</name>
</gene>
<sequence length="509" mass="54114">CDPSVVIDTSLSCGFLNVPLDYHNPPVGTARLAIIKINATEERRGSLFFNPGGPGNSGLAQLGAPTYKELLLQVSGGVYDIISWDPRGVGTLTTPGEISYFDSAEEYLTFLNGTIELTGIEEEVGRKCLKSPNGKYLKYVGTAAAVRDMVSIADMLDGPDAPINFIGASYGSLIGSWFVNMFPERVGKVILNGIVNPVTFATQKPSVHFTDALVSADAVYKGLITGCALAGPAGCAAAAEGDGPLDVDAKFQALIKAAHDATARASNASSVPLSSGQIRVQLYNAMYTPAGWDGFMKANCTQYVEVVKGETGASATASSLAKRVRHDTRAAASNRSPPYSPQAIFCGDAIDVRGFTTEEQFQGLIDTARNVSHMFGGQWPFPLYQCAFWPVRAVERYQGPFDRKLANRIIVASNVYDPATPLASAEEVARQLGEDAVLVRGTRFPCFSSGHTTIAETSTCTNVIFNAYLVNGTLPPNDTLCEVDAGFELFGGVSTADIYILAHLPSADV</sequence>
<dbReference type="InterPro" id="IPR051601">
    <property type="entry name" value="Serine_prot/Carboxylest_S33"/>
</dbReference>